<gene>
    <name evidence="4" type="ORF">M099_3930</name>
</gene>
<feature type="domain" description="FecR protein" evidence="2">
    <location>
        <begin position="130"/>
        <end position="220"/>
    </location>
</feature>
<dbReference type="Proteomes" id="UP000027661">
    <property type="component" value="Unassembled WGS sequence"/>
</dbReference>
<evidence type="ECO:0000259" key="2">
    <source>
        <dbReference type="Pfam" id="PF04773"/>
    </source>
</evidence>
<protein>
    <submittedName>
        <fullName evidence="4">FecR family protein</fullName>
    </submittedName>
</protein>
<dbReference type="PANTHER" id="PTHR30273:SF2">
    <property type="entry name" value="PROTEIN FECR"/>
    <property type="match status" value="1"/>
</dbReference>
<proteinExistence type="predicted"/>
<evidence type="ECO:0000313" key="5">
    <source>
        <dbReference type="Proteomes" id="UP000027661"/>
    </source>
</evidence>
<evidence type="ECO:0000256" key="1">
    <source>
        <dbReference type="SAM" id="Phobius"/>
    </source>
</evidence>
<comment type="caution">
    <text evidence="4">The sequence shown here is derived from an EMBL/GenBank/DDBJ whole genome shotgun (WGS) entry which is preliminary data.</text>
</comment>
<dbReference type="GO" id="GO:0016989">
    <property type="term" value="F:sigma factor antagonist activity"/>
    <property type="evidence" value="ECO:0007669"/>
    <property type="project" value="TreeGrafter"/>
</dbReference>
<evidence type="ECO:0000259" key="3">
    <source>
        <dbReference type="Pfam" id="PF16344"/>
    </source>
</evidence>
<keyword evidence="1" id="KW-1133">Transmembrane helix</keyword>
<accession>A0A069S4X3</accession>
<dbReference type="InterPro" id="IPR006860">
    <property type="entry name" value="FecR"/>
</dbReference>
<keyword evidence="1" id="KW-0812">Transmembrane</keyword>
<dbReference type="PATRIC" id="fig|1339352.3.peg.3684"/>
<feature type="transmembrane region" description="Helical" evidence="1">
    <location>
        <begin position="92"/>
        <end position="112"/>
    </location>
</feature>
<dbReference type="Gene3D" id="3.55.50.30">
    <property type="match status" value="1"/>
</dbReference>
<dbReference type="PIRSF" id="PIRSF018266">
    <property type="entry name" value="FecR"/>
    <property type="match status" value="1"/>
</dbReference>
<dbReference type="InterPro" id="IPR012373">
    <property type="entry name" value="Ferrdict_sens_TM"/>
</dbReference>
<evidence type="ECO:0000313" key="4">
    <source>
        <dbReference type="EMBL" id="KDS45521.1"/>
    </source>
</evidence>
<reference evidence="4 5" key="1">
    <citation type="submission" date="2014-04" db="EMBL/GenBank/DDBJ databases">
        <authorList>
            <person name="Sears C."/>
            <person name="Carroll K."/>
            <person name="Sack B.R."/>
            <person name="Qadri F."/>
            <person name="Myers L.L."/>
            <person name="Chung G.-T."/>
            <person name="Escheverria P."/>
            <person name="Fraser C.M."/>
            <person name="Sadzewicz L."/>
            <person name="Shefchek K.A."/>
            <person name="Tallon L."/>
            <person name="Das S.P."/>
            <person name="Daugherty S."/>
            <person name="Mongodin E.F."/>
        </authorList>
    </citation>
    <scope>NUCLEOTIDE SEQUENCE [LARGE SCALE GENOMIC DNA]</scope>
    <source>
        <strain evidence="4 5">3975 RP4</strain>
    </source>
</reference>
<dbReference type="PANTHER" id="PTHR30273">
    <property type="entry name" value="PERIPLASMIC SIGNAL SENSOR AND SIGMA FACTOR ACTIVATOR FECR-RELATED"/>
    <property type="match status" value="1"/>
</dbReference>
<keyword evidence="1" id="KW-0472">Membrane</keyword>
<name>A0A069S4X3_PHOVU</name>
<feature type="domain" description="Protein FecR C-terminal" evidence="3">
    <location>
        <begin position="266"/>
        <end position="328"/>
    </location>
</feature>
<sequence>MEQNRIDKLLADYLADTISEKDFLEMRSRVNQMTDDELATILHKAWMENKVSKEIFKAKAVLLIPRIKKELSHPTNTPLSIKEKTSSLWPSFVKYAAVIAVAILSASTLYFYQEQSMIEEMMAQEVIFSSPTGQRANLILPDGTEVNLNSHSILKYKQNFGKENRELSFTGEAFFKVAKDESKPFIIHSKELKIRVLGTKFNFYNYDSEEYAEVALVEGRLQVNTNDNQSVQLLPNEKLTFEKKTNKLIKAHTTLVTELGWKKSQLEFEETPLREVIKTIERCYHVQIIAEEGKWLDDHYSAIYKDISLDEILEILQIHYHFNIKKSEEINKIYLTFNKKSSL</sequence>
<dbReference type="RefSeq" id="WP_032953516.1">
    <property type="nucleotide sequence ID" value="NZ_JNHM01000143.1"/>
</dbReference>
<dbReference type="Gene3D" id="2.60.120.1440">
    <property type="match status" value="1"/>
</dbReference>
<dbReference type="FunFam" id="2.60.120.1440:FF:000001">
    <property type="entry name" value="Putative anti-sigma factor"/>
    <property type="match status" value="1"/>
</dbReference>
<dbReference type="EMBL" id="JNHM01000143">
    <property type="protein sequence ID" value="KDS45521.1"/>
    <property type="molecule type" value="Genomic_DNA"/>
</dbReference>
<organism evidence="4 5">
    <name type="scientific">Phocaeicola vulgatus str. 3975 RP4</name>
    <dbReference type="NCBI Taxonomy" id="1339352"/>
    <lineage>
        <taxon>Bacteria</taxon>
        <taxon>Pseudomonadati</taxon>
        <taxon>Bacteroidota</taxon>
        <taxon>Bacteroidia</taxon>
        <taxon>Bacteroidales</taxon>
        <taxon>Bacteroidaceae</taxon>
        <taxon>Phocaeicola</taxon>
    </lineage>
</organism>
<dbReference type="Pfam" id="PF04773">
    <property type="entry name" value="FecR"/>
    <property type="match status" value="1"/>
</dbReference>
<dbReference type="Pfam" id="PF16344">
    <property type="entry name" value="FecR_C"/>
    <property type="match status" value="1"/>
</dbReference>
<dbReference type="AlphaFoldDB" id="A0A069S4X3"/>
<dbReference type="InterPro" id="IPR032508">
    <property type="entry name" value="FecR_C"/>
</dbReference>